<dbReference type="PANTHER" id="PTHR36505:SF1">
    <property type="entry name" value="BLR1072 PROTEIN"/>
    <property type="match status" value="1"/>
</dbReference>
<reference evidence="2 3" key="1">
    <citation type="submission" date="2019-03" db="EMBL/GenBank/DDBJ databases">
        <title>Flavobacterium AR-3-4 sp. nov. isolated from arctic soil.</title>
        <authorList>
            <person name="Chaudhary D.K."/>
        </authorList>
    </citation>
    <scope>NUCLEOTIDE SEQUENCE [LARGE SCALE GENOMIC DNA]</scope>
    <source>
        <strain evidence="2 3">AR-3-4</strain>
    </source>
</reference>
<dbReference type="RefSeq" id="WP_132004738.1">
    <property type="nucleotide sequence ID" value="NZ_SMFK01000004.1"/>
</dbReference>
<dbReference type="PANTHER" id="PTHR36505">
    <property type="entry name" value="BLR1072 PROTEIN"/>
    <property type="match status" value="1"/>
</dbReference>
<gene>
    <name evidence="2" type="ORF">E0F76_09510</name>
</gene>
<protein>
    <submittedName>
        <fullName evidence="2">PRC-barrel domain containing protein</fullName>
    </submittedName>
</protein>
<name>A0A4R5CGW2_9FLAO</name>
<evidence type="ECO:0000313" key="2">
    <source>
        <dbReference type="EMBL" id="TDD97523.1"/>
    </source>
</evidence>
<dbReference type="AlphaFoldDB" id="A0A4R5CGW2"/>
<dbReference type="Gene3D" id="3.90.50.10">
    <property type="entry name" value="Photosynthetic Reaction Center, subunit H, domain 2"/>
    <property type="match status" value="2"/>
</dbReference>
<dbReference type="EMBL" id="SMFK01000004">
    <property type="protein sequence ID" value="TDD97523.1"/>
    <property type="molecule type" value="Genomic_DNA"/>
</dbReference>
<dbReference type="InterPro" id="IPR027275">
    <property type="entry name" value="PRC-brl_dom"/>
</dbReference>
<proteinExistence type="predicted"/>
<dbReference type="InterPro" id="IPR011033">
    <property type="entry name" value="PRC_barrel-like_sf"/>
</dbReference>
<dbReference type="SUPFAM" id="SSF50346">
    <property type="entry name" value="PRC-barrel domain"/>
    <property type="match status" value="2"/>
</dbReference>
<dbReference type="InterPro" id="IPR014747">
    <property type="entry name" value="Bac_photo_RC_H_C"/>
</dbReference>
<feature type="domain" description="PRC-barrel" evidence="1">
    <location>
        <begin position="154"/>
        <end position="224"/>
    </location>
</feature>
<dbReference type="GO" id="GO:0019684">
    <property type="term" value="P:photosynthesis, light reaction"/>
    <property type="evidence" value="ECO:0007669"/>
    <property type="project" value="InterPro"/>
</dbReference>
<dbReference type="Pfam" id="PF05239">
    <property type="entry name" value="PRC"/>
    <property type="match status" value="2"/>
</dbReference>
<dbReference type="OrthoDB" id="9793882at2"/>
<dbReference type="Proteomes" id="UP000295479">
    <property type="component" value="Unassembled WGS sequence"/>
</dbReference>
<sequence>MKRNIKSLIGFTMGATDGEIGKVTEFYFDDHTWTIRYLIVETGSWLNHRKVLIATEALVKPDWEHEIFPVNLTKDQIKNSPDIDTEQPVSRQHEIEMYDYYPWRTYWGSNYGIMGLGTSGMMMQVREPLEEAVHNANNKEAKDSSGDPHLRSTHKVKGYAIHATDGEIGDVEDFIIDDSSWKLDFLVVDTGSWFPRKKVLISPSLIEEIDWDSSTVVVSATEDEVKKSPEYNADQDVNEVYKKEIDNYYLGSKL</sequence>
<feature type="domain" description="PRC-barrel" evidence="1">
    <location>
        <begin position="16"/>
        <end position="55"/>
    </location>
</feature>
<keyword evidence="3" id="KW-1185">Reference proteome</keyword>
<accession>A0A4R5CGW2</accession>
<organism evidence="2 3">
    <name type="scientific">Flavobacterium cellulosilyticum</name>
    <dbReference type="NCBI Taxonomy" id="2541731"/>
    <lineage>
        <taxon>Bacteria</taxon>
        <taxon>Pseudomonadati</taxon>
        <taxon>Bacteroidota</taxon>
        <taxon>Flavobacteriia</taxon>
        <taxon>Flavobacteriales</taxon>
        <taxon>Flavobacteriaceae</taxon>
        <taxon>Flavobacterium</taxon>
    </lineage>
</organism>
<dbReference type="GO" id="GO:0030077">
    <property type="term" value="C:plasma membrane light-harvesting complex"/>
    <property type="evidence" value="ECO:0007669"/>
    <property type="project" value="InterPro"/>
</dbReference>
<comment type="caution">
    <text evidence="2">The sequence shown here is derived from an EMBL/GenBank/DDBJ whole genome shotgun (WGS) entry which is preliminary data.</text>
</comment>
<evidence type="ECO:0000313" key="3">
    <source>
        <dbReference type="Proteomes" id="UP000295479"/>
    </source>
</evidence>
<evidence type="ECO:0000259" key="1">
    <source>
        <dbReference type="Pfam" id="PF05239"/>
    </source>
</evidence>